<feature type="non-terminal residue" evidence="2">
    <location>
        <position position="51"/>
    </location>
</feature>
<sequence>RRDTGEIPLKCAVAARKQATSKLQNASVYSTEEAIRARRNPKQLRSRGPPL</sequence>
<dbReference type="EMBL" id="CAUYUJ010005511">
    <property type="protein sequence ID" value="CAK0813898.1"/>
    <property type="molecule type" value="Genomic_DNA"/>
</dbReference>
<proteinExistence type="predicted"/>
<feature type="region of interest" description="Disordered" evidence="1">
    <location>
        <begin position="32"/>
        <end position="51"/>
    </location>
</feature>
<keyword evidence="3" id="KW-1185">Reference proteome</keyword>
<reference evidence="2" key="1">
    <citation type="submission" date="2023-10" db="EMBL/GenBank/DDBJ databases">
        <authorList>
            <person name="Chen Y."/>
            <person name="Shah S."/>
            <person name="Dougan E. K."/>
            <person name="Thang M."/>
            <person name="Chan C."/>
        </authorList>
    </citation>
    <scope>NUCLEOTIDE SEQUENCE [LARGE SCALE GENOMIC DNA]</scope>
</reference>
<accession>A0ABN9R529</accession>
<evidence type="ECO:0000313" key="3">
    <source>
        <dbReference type="Proteomes" id="UP001189429"/>
    </source>
</evidence>
<feature type="non-terminal residue" evidence="2">
    <location>
        <position position="1"/>
    </location>
</feature>
<name>A0ABN9R529_9DINO</name>
<comment type="caution">
    <text evidence="2">The sequence shown here is derived from an EMBL/GenBank/DDBJ whole genome shotgun (WGS) entry which is preliminary data.</text>
</comment>
<evidence type="ECO:0000313" key="2">
    <source>
        <dbReference type="EMBL" id="CAK0813898.1"/>
    </source>
</evidence>
<dbReference type="Proteomes" id="UP001189429">
    <property type="component" value="Unassembled WGS sequence"/>
</dbReference>
<evidence type="ECO:0000256" key="1">
    <source>
        <dbReference type="SAM" id="MobiDB-lite"/>
    </source>
</evidence>
<protein>
    <submittedName>
        <fullName evidence="2">Uncharacterized protein</fullName>
    </submittedName>
</protein>
<organism evidence="2 3">
    <name type="scientific">Prorocentrum cordatum</name>
    <dbReference type="NCBI Taxonomy" id="2364126"/>
    <lineage>
        <taxon>Eukaryota</taxon>
        <taxon>Sar</taxon>
        <taxon>Alveolata</taxon>
        <taxon>Dinophyceae</taxon>
        <taxon>Prorocentrales</taxon>
        <taxon>Prorocentraceae</taxon>
        <taxon>Prorocentrum</taxon>
    </lineage>
</organism>
<gene>
    <name evidence="2" type="ORF">PCOR1329_LOCUS17675</name>
</gene>